<dbReference type="SUPFAM" id="SSF47616">
    <property type="entry name" value="GST C-terminal domain-like"/>
    <property type="match status" value="1"/>
</dbReference>
<dbReference type="InterPro" id="IPR004045">
    <property type="entry name" value="Glutathione_S-Trfase_N"/>
</dbReference>
<dbReference type="InterPro" id="IPR036249">
    <property type="entry name" value="Thioredoxin-like_sf"/>
</dbReference>
<dbReference type="Proteomes" id="UP000033774">
    <property type="component" value="Unassembled WGS sequence"/>
</dbReference>
<dbReference type="GO" id="GO:0016034">
    <property type="term" value="F:maleylacetoacetate isomerase activity"/>
    <property type="evidence" value="ECO:0007669"/>
    <property type="project" value="TreeGrafter"/>
</dbReference>
<dbReference type="SUPFAM" id="SSF52833">
    <property type="entry name" value="Thioredoxin-like"/>
    <property type="match status" value="1"/>
</dbReference>
<name>A0A0F3IQ67_9PROT</name>
<dbReference type="AlphaFoldDB" id="A0A0F3IQ67"/>
<dbReference type="PATRIC" id="fig|552518.3.peg.3011"/>
<dbReference type="Pfam" id="PF13409">
    <property type="entry name" value="GST_N_2"/>
    <property type="match status" value="1"/>
</dbReference>
<sequence length="217" mass="24201">MSLTLFIGNKNYSSWSLRPWLALKLARIPFEEVLIPLYQAASRQDILRHSPTGKVPALKIDDTVIWDSLAICEWAAEQAPDAQLWPLDPLARAVARSVSAEMHSGFVGLRSALPMNIRRATPPRNLTPAAQEDINRVTALWRDCRKRFGLGGPFLFGNPTIADAMFAPVVTRFTSYLVDVDDDSRAYMAAVLALPPMVEWIEAGKREPWIIEDSEAA</sequence>
<dbReference type="Pfam" id="PF13410">
    <property type="entry name" value="GST_C_2"/>
    <property type="match status" value="1"/>
</dbReference>
<keyword evidence="2" id="KW-0808">Transferase</keyword>
<dbReference type="Gene3D" id="1.20.1050.10">
    <property type="match status" value="1"/>
</dbReference>
<dbReference type="PANTHER" id="PTHR42673">
    <property type="entry name" value="MALEYLACETOACETATE ISOMERASE"/>
    <property type="match status" value="1"/>
</dbReference>
<dbReference type="GO" id="GO:0006749">
    <property type="term" value="P:glutathione metabolic process"/>
    <property type="evidence" value="ECO:0007669"/>
    <property type="project" value="TreeGrafter"/>
</dbReference>
<accession>A0A0F3IQ67</accession>
<evidence type="ECO:0000259" key="1">
    <source>
        <dbReference type="PROSITE" id="PS50404"/>
    </source>
</evidence>
<dbReference type="InterPro" id="IPR036282">
    <property type="entry name" value="Glutathione-S-Trfase_C_sf"/>
</dbReference>
<protein>
    <submittedName>
        <fullName evidence="2">Glutathione S-transferase</fullName>
    </submittedName>
</protein>
<comment type="caution">
    <text evidence="2">The sequence shown here is derived from an EMBL/GenBank/DDBJ whole genome shotgun (WGS) entry which is preliminary data.</text>
</comment>
<proteinExistence type="predicted"/>
<feature type="domain" description="GST N-terminal" evidence="1">
    <location>
        <begin position="3"/>
        <end position="83"/>
    </location>
</feature>
<evidence type="ECO:0000313" key="3">
    <source>
        <dbReference type="Proteomes" id="UP000033774"/>
    </source>
</evidence>
<dbReference type="OrthoDB" id="9799538at2"/>
<dbReference type="PANTHER" id="PTHR42673:SF4">
    <property type="entry name" value="MALEYLACETOACETATE ISOMERASE"/>
    <property type="match status" value="1"/>
</dbReference>
<dbReference type="PROSITE" id="PS50404">
    <property type="entry name" value="GST_NTER"/>
    <property type="match status" value="1"/>
</dbReference>
<keyword evidence="3" id="KW-1185">Reference proteome</keyword>
<reference evidence="2 3" key="1">
    <citation type="submission" date="2015-03" db="EMBL/GenBank/DDBJ databases">
        <title>Draft genome sequence of Elstera litoralis.</title>
        <authorList>
            <person name="Rahalkar M.C."/>
            <person name="Dhakephalkar P.K."/>
            <person name="Pore S.D."/>
            <person name="Arora P."/>
            <person name="Kapse N.G."/>
            <person name="Pandit P.S."/>
        </authorList>
    </citation>
    <scope>NUCLEOTIDE SEQUENCE [LARGE SCALE GENOMIC DNA]</scope>
    <source>
        <strain evidence="2 3">Dia-1</strain>
    </source>
</reference>
<gene>
    <name evidence="2" type="ORF">VZ95_15715</name>
</gene>
<dbReference type="GO" id="GO:0006559">
    <property type="term" value="P:L-phenylalanine catabolic process"/>
    <property type="evidence" value="ECO:0007669"/>
    <property type="project" value="TreeGrafter"/>
</dbReference>
<dbReference type="CDD" id="cd03194">
    <property type="entry name" value="GST_C_3"/>
    <property type="match status" value="1"/>
</dbReference>
<organism evidence="2 3">
    <name type="scientific">Elstera litoralis</name>
    <dbReference type="NCBI Taxonomy" id="552518"/>
    <lineage>
        <taxon>Bacteria</taxon>
        <taxon>Pseudomonadati</taxon>
        <taxon>Pseudomonadota</taxon>
        <taxon>Alphaproteobacteria</taxon>
        <taxon>Rhodospirillales</taxon>
        <taxon>Rhodospirillaceae</taxon>
        <taxon>Elstera</taxon>
    </lineage>
</organism>
<dbReference type="RefSeq" id="WP_045776703.1">
    <property type="nucleotide sequence ID" value="NZ_LAJY01000458.1"/>
</dbReference>
<dbReference type="EMBL" id="LAJY01000458">
    <property type="protein sequence ID" value="KJV08757.1"/>
    <property type="molecule type" value="Genomic_DNA"/>
</dbReference>
<dbReference type="SFLD" id="SFLDS00019">
    <property type="entry name" value="Glutathione_Transferase_(cytos"/>
    <property type="match status" value="1"/>
</dbReference>
<dbReference type="GO" id="GO:0004364">
    <property type="term" value="F:glutathione transferase activity"/>
    <property type="evidence" value="ECO:0007669"/>
    <property type="project" value="TreeGrafter"/>
</dbReference>
<dbReference type="Gene3D" id="3.40.30.10">
    <property type="entry name" value="Glutaredoxin"/>
    <property type="match status" value="1"/>
</dbReference>
<evidence type="ECO:0000313" key="2">
    <source>
        <dbReference type="EMBL" id="KJV08757.1"/>
    </source>
</evidence>
<dbReference type="InterPro" id="IPR040079">
    <property type="entry name" value="Glutathione_S-Trfase"/>
</dbReference>
<dbReference type="CDD" id="cd03043">
    <property type="entry name" value="GST_N_1"/>
    <property type="match status" value="1"/>
</dbReference>